<dbReference type="InterPro" id="IPR015946">
    <property type="entry name" value="KH_dom-like_a/b"/>
</dbReference>
<dbReference type="PANTHER" id="PTHR42830">
    <property type="entry name" value="OSMOTICALLY INDUCIBLE FAMILY PROTEIN"/>
    <property type="match status" value="1"/>
</dbReference>
<name>A0A944H962_DENI1</name>
<dbReference type="Pfam" id="PF02566">
    <property type="entry name" value="OsmC"/>
    <property type="match status" value="1"/>
</dbReference>
<dbReference type="PANTHER" id="PTHR42830:SF2">
    <property type="entry name" value="OSMC_OHR FAMILY PROTEIN"/>
    <property type="match status" value="1"/>
</dbReference>
<gene>
    <name evidence="1" type="ORF">I8J34_17945</name>
</gene>
<sequence length="156" mass="17063">MANYSATIVWQRGEQAFTDNRYSRRHEWRFDGGAVVPGSSSPHVVPLPYSDAAAVDPEEAFVAALSSCHMLWFLSLAARDGWCVDHYEDAAEGVMSAGPDGRQWMRAVTLHPAVRFAGKTPSAAEHEALHHAAHAACFIANSVKSELDCQPRLITD</sequence>
<dbReference type="Gene3D" id="3.30.300.20">
    <property type="match status" value="1"/>
</dbReference>
<dbReference type="Proteomes" id="UP000694660">
    <property type="component" value="Unassembled WGS sequence"/>
</dbReference>
<reference evidence="2" key="1">
    <citation type="journal article" date="2022" name="ISME J.">
        <title>Genetic and phylogenetic analysis of dissimilatory iodate-reducing bacteria identifies potential niches across the world's oceans.</title>
        <authorList>
            <person name="Reyes-Umana V."/>
            <person name="Henning Z."/>
            <person name="Lee K."/>
            <person name="Barnum T.P."/>
            <person name="Coates J.D."/>
        </authorList>
    </citation>
    <scope>NUCLEOTIDE SEQUENCE [LARGE SCALE GENOMIC DNA]</scope>
    <source>
        <strain evidence="2">IR12</strain>
    </source>
</reference>
<dbReference type="AlphaFoldDB" id="A0A944H962"/>
<comment type="caution">
    <text evidence="1">The sequence shown here is derived from an EMBL/GenBank/DDBJ whole genome shotgun (WGS) entry which is preliminary data.</text>
</comment>
<accession>A0A944H962</accession>
<dbReference type="EMBL" id="JAEKFT010000024">
    <property type="protein sequence ID" value="MBT0963068.1"/>
    <property type="molecule type" value="Genomic_DNA"/>
</dbReference>
<evidence type="ECO:0000313" key="1">
    <source>
        <dbReference type="EMBL" id="MBT0963068.1"/>
    </source>
</evidence>
<proteinExistence type="predicted"/>
<organism evidence="1 2">
    <name type="scientific">Denitromonas iodatirespirans</name>
    <dbReference type="NCBI Taxonomy" id="2795389"/>
    <lineage>
        <taxon>Bacteria</taxon>
        <taxon>Pseudomonadati</taxon>
        <taxon>Pseudomonadota</taxon>
        <taxon>Betaproteobacteria</taxon>
        <taxon>Rhodocyclales</taxon>
        <taxon>Zoogloeaceae</taxon>
        <taxon>Denitromonas</taxon>
    </lineage>
</organism>
<dbReference type="InterPro" id="IPR036102">
    <property type="entry name" value="OsmC/Ohrsf"/>
</dbReference>
<dbReference type="SUPFAM" id="SSF82784">
    <property type="entry name" value="OsmC-like"/>
    <property type="match status" value="1"/>
</dbReference>
<dbReference type="InterPro" id="IPR052707">
    <property type="entry name" value="OsmC_Ohr_Peroxiredoxin"/>
</dbReference>
<dbReference type="InterPro" id="IPR003718">
    <property type="entry name" value="OsmC/Ohr_fam"/>
</dbReference>
<protein>
    <submittedName>
        <fullName evidence="1">OsmC family protein</fullName>
    </submittedName>
</protein>
<dbReference type="RefSeq" id="WP_214363006.1">
    <property type="nucleotide sequence ID" value="NZ_JAEKFT010000024.1"/>
</dbReference>
<keyword evidence="2" id="KW-1185">Reference proteome</keyword>
<evidence type="ECO:0000313" key="2">
    <source>
        <dbReference type="Proteomes" id="UP000694660"/>
    </source>
</evidence>